<reference evidence="3 4" key="1">
    <citation type="submission" date="2021-07" db="EMBL/GenBank/DDBJ databases">
        <title>Paenibacillus radiodurans sp. nov., isolated from the southeastern edge of Tengger Desert.</title>
        <authorList>
            <person name="Zhang G."/>
        </authorList>
    </citation>
    <scope>NUCLEOTIDE SEQUENCE [LARGE SCALE GENOMIC DNA]</scope>
    <source>
        <strain evidence="3 4">DT7-4</strain>
    </source>
</reference>
<proteinExistence type="predicted"/>
<dbReference type="EMBL" id="JAHZIJ010000018">
    <property type="protein sequence ID" value="MBW7476937.1"/>
    <property type="molecule type" value="Genomic_DNA"/>
</dbReference>
<evidence type="ECO:0000259" key="2">
    <source>
        <dbReference type="Pfam" id="PF13427"/>
    </source>
</evidence>
<evidence type="ECO:0000256" key="1">
    <source>
        <dbReference type="ARBA" id="ARBA00022679"/>
    </source>
</evidence>
<protein>
    <submittedName>
        <fullName evidence="3">DUF4111 domain-containing protein</fullName>
    </submittedName>
</protein>
<sequence length="269" mass="30418">MLPDPCIRSIVNDYVEQVETALPGLLAGFYIYGSIALGDYSLSLSDIDFVAVIRSELNSGQLVLLAEVHRTVASKSRKPNMNGIYVTPQQLGKLPHEIAPYPYYCDNRLYASGYFECNLVTWAELKESGIGIIGPDPSLLEYEVDWNELLLRMRDNLNSYWHSWIQQSSRLWTAKGLALLGREAAEWGVLGISRLHYTFRENRITTKAGAGEYALLHVDPRWHSIIQEAIHYRRGKPSIYHSIGRRRSDALAYMLYMIEECNGLAASSG</sequence>
<evidence type="ECO:0000313" key="3">
    <source>
        <dbReference type="EMBL" id="MBW7476937.1"/>
    </source>
</evidence>
<organism evidence="3 4">
    <name type="scientific">Paenibacillus oenotherae</name>
    <dbReference type="NCBI Taxonomy" id="1435645"/>
    <lineage>
        <taxon>Bacteria</taxon>
        <taxon>Bacillati</taxon>
        <taxon>Bacillota</taxon>
        <taxon>Bacilli</taxon>
        <taxon>Bacillales</taxon>
        <taxon>Paenibacillaceae</taxon>
        <taxon>Paenibacillus</taxon>
    </lineage>
</organism>
<keyword evidence="4" id="KW-1185">Reference proteome</keyword>
<dbReference type="SUPFAM" id="SSF81301">
    <property type="entry name" value="Nucleotidyltransferase"/>
    <property type="match status" value="1"/>
</dbReference>
<dbReference type="InterPro" id="IPR025184">
    <property type="entry name" value="AadA_C"/>
</dbReference>
<dbReference type="InterPro" id="IPR043519">
    <property type="entry name" value="NT_sf"/>
</dbReference>
<gene>
    <name evidence="3" type="ORF">K0T92_19655</name>
</gene>
<comment type="caution">
    <text evidence="3">The sequence shown here is derived from an EMBL/GenBank/DDBJ whole genome shotgun (WGS) entry which is preliminary data.</text>
</comment>
<name>A0ABS7DBS0_9BACL</name>
<accession>A0ABS7DBS0</accession>
<dbReference type="Proteomes" id="UP000812277">
    <property type="component" value="Unassembled WGS sequence"/>
</dbReference>
<feature type="domain" description="Adenylyltransferase AadA C-terminal" evidence="2">
    <location>
        <begin position="189"/>
        <end position="236"/>
    </location>
</feature>
<keyword evidence="1" id="KW-0808">Transferase</keyword>
<dbReference type="Pfam" id="PF13427">
    <property type="entry name" value="AadA_C"/>
    <property type="match status" value="1"/>
</dbReference>
<evidence type="ECO:0000313" key="4">
    <source>
        <dbReference type="Proteomes" id="UP000812277"/>
    </source>
</evidence>